<organism evidence="2 4">
    <name type="scientific">Puccinia coronata f. sp. avenae</name>
    <dbReference type="NCBI Taxonomy" id="200324"/>
    <lineage>
        <taxon>Eukaryota</taxon>
        <taxon>Fungi</taxon>
        <taxon>Dikarya</taxon>
        <taxon>Basidiomycota</taxon>
        <taxon>Pucciniomycotina</taxon>
        <taxon>Pucciniomycetes</taxon>
        <taxon>Pucciniales</taxon>
        <taxon>Pucciniaceae</taxon>
        <taxon>Puccinia</taxon>
    </lineage>
</organism>
<protein>
    <recommendedName>
        <fullName evidence="1">GAG-pre-integrase domain-containing protein</fullName>
    </recommendedName>
</protein>
<sequence length="134" mass="15410">MTLVHQHRVFNTTFSNNCWTLVTSTKPRASLPITNTHHTTPPNVIISSMSNKPSMDCVKWHKRLGHANDKIVQQFIKRFVPENLCPEWKPFFCKKCPLAKATGHRFLPPSIVPKYLSLMSWVHLTPTYTVSVLQ</sequence>
<dbReference type="InterPro" id="IPR025724">
    <property type="entry name" value="GAG-pre-integrase_dom"/>
</dbReference>
<evidence type="ECO:0000259" key="1">
    <source>
        <dbReference type="Pfam" id="PF13976"/>
    </source>
</evidence>
<comment type="caution">
    <text evidence="2">The sequence shown here is derived from an EMBL/GenBank/DDBJ whole genome shotgun (WGS) entry which is preliminary data.</text>
</comment>
<accession>A0A2N5SXT8</accession>
<dbReference type="Pfam" id="PF13976">
    <property type="entry name" value="gag_pre-integrs"/>
    <property type="match status" value="1"/>
</dbReference>
<dbReference type="Proteomes" id="UP000235392">
    <property type="component" value="Unassembled WGS sequence"/>
</dbReference>
<evidence type="ECO:0000313" key="2">
    <source>
        <dbReference type="EMBL" id="PLW18047.1"/>
    </source>
</evidence>
<reference evidence="2 4" key="1">
    <citation type="submission" date="2017-11" db="EMBL/GenBank/DDBJ databases">
        <title>De novo assembly and phasing of dikaryotic genomes from two isolates of Puccinia coronata f. sp. avenae, the causal agent of oat crown rust.</title>
        <authorList>
            <person name="Miller M.E."/>
            <person name="Zhang Y."/>
            <person name="Omidvar V."/>
            <person name="Sperschneider J."/>
            <person name="Schwessinger B."/>
            <person name="Raley C."/>
            <person name="Palmer J.M."/>
            <person name="Garnica D."/>
            <person name="Upadhyaya N."/>
            <person name="Rathjen J."/>
            <person name="Taylor J.M."/>
            <person name="Park R.F."/>
            <person name="Dodds P.N."/>
            <person name="Hirsch C.D."/>
            <person name="Kianian S.F."/>
            <person name="Figueroa M."/>
        </authorList>
    </citation>
    <scope>NUCLEOTIDE SEQUENCE [LARGE SCALE GENOMIC DNA]</scope>
    <source>
        <strain evidence="2">12SD80</strain>
    </source>
</reference>
<dbReference type="EMBL" id="PGCI01000740">
    <property type="protein sequence ID" value="PLW18047.1"/>
    <property type="molecule type" value="Genomic_DNA"/>
</dbReference>
<proteinExistence type="predicted"/>
<name>A0A2N5SXT8_9BASI</name>
<feature type="domain" description="GAG-pre-integrase" evidence="1">
    <location>
        <begin position="51"/>
        <end position="100"/>
    </location>
</feature>
<evidence type="ECO:0000313" key="3">
    <source>
        <dbReference type="EMBL" id="PLW32516.1"/>
    </source>
</evidence>
<gene>
    <name evidence="3" type="ORF">PCASD_14637</name>
    <name evidence="2" type="ORF">PCASD_19798</name>
</gene>
<dbReference type="EMBL" id="PGCI01000241">
    <property type="protein sequence ID" value="PLW32516.1"/>
    <property type="molecule type" value="Genomic_DNA"/>
</dbReference>
<dbReference type="AlphaFoldDB" id="A0A2N5SXT8"/>
<evidence type="ECO:0000313" key="4">
    <source>
        <dbReference type="Proteomes" id="UP000235392"/>
    </source>
</evidence>